<dbReference type="PATRIC" id="fig|1461584.3.peg.1040"/>
<evidence type="ECO:0000256" key="1">
    <source>
        <dbReference type="ARBA" id="ARBA00006817"/>
    </source>
</evidence>
<feature type="domain" description="Activator of Hsp90 ATPase homologue 1/2-like C-terminal" evidence="2">
    <location>
        <begin position="32"/>
        <end position="142"/>
    </location>
</feature>
<comment type="similarity">
    <text evidence="1">Belongs to the AHA1 family.</text>
</comment>
<dbReference type="Gene3D" id="3.30.530.20">
    <property type="match status" value="1"/>
</dbReference>
<accession>A0A078MQP6</accession>
<dbReference type="InterPro" id="IPR023393">
    <property type="entry name" value="START-like_dom_sf"/>
</dbReference>
<protein>
    <recommendedName>
        <fullName evidence="2">Activator of Hsp90 ATPase homologue 1/2-like C-terminal domain-containing protein</fullName>
    </recommendedName>
</protein>
<dbReference type="AlphaFoldDB" id="A0A078MQP6"/>
<sequence length="279" mass="29594">MTAPDPSTPVPSGRIEKLSDGYALAFDRQFDYPTAYIWDVLTAPAKVAAWLGRLSPGWEQGSAYRLDRQGTEVTGTVLQMNPRSSLQLTWEDDLGDESVVEWQVLDSEGGALLSFRARSDGADFLTEGAAGWQDILDAFASVAAGGQPGTGFALDTWLALRDAYAEEFGISPTMGTLHGDTILFERWFDAGAREATEAINDSTATLAIGAGAEVEVDDTADGSRAVVRQPLPAGGGDAPALLAAWHMALDDAALRLQGGTPHADSRRLAALRSFYGGVD</sequence>
<reference evidence="3" key="1">
    <citation type="submission" date="2014-07" db="EMBL/GenBank/DDBJ databases">
        <authorList>
            <person name="Urmite Genomes Urmite Genomes"/>
        </authorList>
    </citation>
    <scope>NUCLEOTIDE SEQUENCE</scope>
    <source>
        <strain evidence="3">11W110_air</strain>
    </source>
</reference>
<name>A0A078MQP6_9MICC</name>
<dbReference type="Pfam" id="PF08327">
    <property type="entry name" value="AHSA1"/>
    <property type="match status" value="1"/>
</dbReference>
<organism evidence="3">
    <name type="scientific">Arthrobacter saudimassiliensis</name>
    <dbReference type="NCBI Taxonomy" id="1461584"/>
    <lineage>
        <taxon>Bacteria</taxon>
        <taxon>Bacillati</taxon>
        <taxon>Actinomycetota</taxon>
        <taxon>Actinomycetes</taxon>
        <taxon>Micrococcales</taxon>
        <taxon>Micrococcaceae</taxon>
        <taxon>Arthrobacter</taxon>
    </lineage>
</organism>
<evidence type="ECO:0000313" key="3">
    <source>
        <dbReference type="EMBL" id="CEA07727.1"/>
    </source>
</evidence>
<dbReference type="SUPFAM" id="SSF55961">
    <property type="entry name" value="Bet v1-like"/>
    <property type="match status" value="1"/>
</dbReference>
<dbReference type="EMBL" id="LN483070">
    <property type="protein sequence ID" value="CEA07727.1"/>
    <property type="molecule type" value="Genomic_DNA"/>
</dbReference>
<proteinExistence type="inferred from homology"/>
<gene>
    <name evidence="3" type="ORF">BN1051_01048</name>
</gene>
<evidence type="ECO:0000259" key="2">
    <source>
        <dbReference type="Pfam" id="PF08327"/>
    </source>
</evidence>
<dbReference type="InterPro" id="IPR013538">
    <property type="entry name" value="ASHA1/2-like_C"/>
</dbReference>